<dbReference type="RefSeq" id="WP_418160919.1">
    <property type="nucleotide sequence ID" value="NZ_JBBLZC010000021.1"/>
</dbReference>
<reference evidence="2 3" key="1">
    <citation type="submission" date="2024-01" db="EMBL/GenBank/DDBJ databases">
        <title>Multi-omics insights into the function and evolution of sodium benzoate biodegradation pathways in Benzoatithermus flavus gen. nov., sp. nov. from hot spring.</title>
        <authorList>
            <person name="Hu C.-J."/>
            <person name="Li W.-J."/>
        </authorList>
    </citation>
    <scope>NUCLEOTIDE SEQUENCE [LARGE SCALE GENOMIC DNA]</scope>
    <source>
        <strain evidence="2 3">SYSU G07066</strain>
    </source>
</reference>
<dbReference type="InterPro" id="IPR029063">
    <property type="entry name" value="SAM-dependent_MTases_sf"/>
</dbReference>
<keyword evidence="3" id="KW-1185">Reference proteome</keyword>
<dbReference type="EMBL" id="JBBLZC010000021">
    <property type="protein sequence ID" value="MEK0085072.1"/>
    <property type="molecule type" value="Genomic_DNA"/>
</dbReference>
<dbReference type="Gene3D" id="3.40.50.150">
    <property type="entry name" value="Vaccinia Virus protein VP39"/>
    <property type="match status" value="1"/>
</dbReference>
<protein>
    <submittedName>
        <fullName evidence="2">Class I SAM-dependent methyltransferase</fullName>
    </submittedName>
</protein>
<keyword evidence="2" id="KW-0808">Transferase</keyword>
<gene>
    <name evidence="2" type="ORF">U1T56_18115</name>
</gene>
<name>A0ABU8XV49_9PROT</name>
<evidence type="ECO:0000313" key="2">
    <source>
        <dbReference type="EMBL" id="MEK0085072.1"/>
    </source>
</evidence>
<dbReference type="GO" id="GO:0032259">
    <property type="term" value="P:methylation"/>
    <property type="evidence" value="ECO:0007669"/>
    <property type="project" value="UniProtKB-KW"/>
</dbReference>
<dbReference type="PANTHER" id="PTHR45036:SF1">
    <property type="entry name" value="METHYLTRANSFERASE LIKE 7A"/>
    <property type="match status" value="1"/>
</dbReference>
<dbReference type="CDD" id="cd02440">
    <property type="entry name" value="AdoMet_MTases"/>
    <property type="match status" value="1"/>
</dbReference>
<dbReference type="Pfam" id="PF08241">
    <property type="entry name" value="Methyltransf_11"/>
    <property type="match status" value="1"/>
</dbReference>
<dbReference type="GO" id="GO:0008168">
    <property type="term" value="F:methyltransferase activity"/>
    <property type="evidence" value="ECO:0007669"/>
    <property type="project" value="UniProtKB-KW"/>
</dbReference>
<accession>A0ABU8XV49</accession>
<comment type="caution">
    <text evidence="2">The sequence shown here is derived from an EMBL/GenBank/DDBJ whole genome shotgun (WGS) entry which is preliminary data.</text>
</comment>
<keyword evidence="2" id="KW-0489">Methyltransferase</keyword>
<dbReference type="InterPro" id="IPR052356">
    <property type="entry name" value="Thiol_S-MT"/>
</dbReference>
<evidence type="ECO:0000313" key="3">
    <source>
        <dbReference type="Proteomes" id="UP001375743"/>
    </source>
</evidence>
<feature type="domain" description="Methyltransferase type 11" evidence="1">
    <location>
        <begin position="38"/>
        <end position="132"/>
    </location>
</feature>
<dbReference type="Proteomes" id="UP001375743">
    <property type="component" value="Unassembled WGS sequence"/>
</dbReference>
<dbReference type="InterPro" id="IPR013216">
    <property type="entry name" value="Methyltransf_11"/>
</dbReference>
<evidence type="ECO:0000259" key="1">
    <source>
        <dbReference type="Pfam" id="PF08241"/>
    </source>
</evidence>
<dbReference type="SUPFAM" id="SSF53335">
    <property type="entry name" value="S-adenosyl-L-methionine-dependent methyltransferases"/>
    <property type="match status" value="1"/>
</dbReference>
<sequence>MGFYTRVIVPRLIHRAMREEMLLPLRQRVLQGVAGRVLEIGVGSGLNLPLYGRGVTSLQAVDPSPYLLGLARRTAGWLPFPVILLEQSAEHLPLPDASIDTAVVTWALCSIPDPLAALREVRRVLAPGGQLRFLEHGLSSVPELARWQQRLTPLWRRLAGGCHLDRRIDRLLERAGFSIEQMETGHLLPGPRLLTFHYLGSARR</sequence>
<organism evidence="2 3">
    <name type="scientific">Benzoatithermus flavus</name>
    <dbReference type="NCBI Taxonomy" id="3108223"/>
    <lineage>
        <taxon>Bacteria</taxon>
        <taxon>Pseudomonadati</taxon>
        <taxon>Pseudomonadota</taxon>
        <taxon>Alphaproteobacteria</taxon>
        <taxon>Geminicoccales</taxon>
        <taxon>Geminicoccaceae</taxon>
        <taxon>Benzoatithermus</taxon>
    </lineage>
</organism>
<proteinExistence type="predicted"/>
<dbReference type="PANTHER" id="PTHR45036">
    <property type="entry name" value="METHYLTRANSFERASE LIKE 7B"/>
    <property type="match status" value="1"/>
</dbReference>